<proteinExistence type="inferred from homology"/>
<dbReference type="PANTHER" id="PTHR43586:SF8">
    <property type="entry name" value="CYSTEINE DESULFURASE 1, CHLOROPLASTIC"/>
    <property type="match status" value="1"/>
</dbReference>
<keyword evidence="4 8" id="KW-0808">Transferase</keyword>
<dbReference type="GO" id="GO:0031071">
    <property type="term" value="F:cysteine desulfurase activity"/>
    <property type="evidence" value="ECO:0007669"/>
    <property type="project" value="UniProtKB-UniRule"/>
</dbReference>
<evidence type="ECO:0000259" key="9">
    <source>
        <dbReference type="Pfam" id="PF00266"/>
    </source>
</evidence>
<evidence type="ECO:0000256" key="7">
    <source>
        <dbReference type="RuleBase" id="RU004504"/>
    </source>
</evidence>
<dbReference type="PIRSF" id="PIRSF005572">
    <property type="entry name" value="NifS"/>
    <property type="match status" value="1"/>
</dbReference>
<evidence type="ECO:0000256" key="1">
    <source>
        <dbReference type="ARBA" id="ARBA00001933"/>
    </source>
</evidence>
<dbReference type="InterPro" id="IPR010970">
    <property type="entry name" value="Cys_dSase_SufS"/>
</dbReference>
<dbReference type="GO" id="GO:0006534">
    <property type="term" value="P:cysteine metabolic process"/>
    <property type="evidence" value="ECO:0007669"/>
    <property type="project" value="UniProtKB-UniRule"/>
</dbReference>
<comment type="cofactor">
    <cofactor evidence="1 7">
        <name>pyridoxal 5'-phosphate</name>
        <dbReference type="ChEBI" id="CHEBI:597326"/>
    </cofactor>
</comment>
<comment type="catalytic activity">
    <reaction evidence="6 8">
        <text>(sulfur carrier)-H + L-cysteine = (sulfur carrier)-SH + L-alanine</text>
        <dbReference type="Rhea" id="RHEA:43892"/>
        <dbReference type="Rhea" id="RHEA-COMP:14737"/>
        <dbReference type="Rhea" id="RHEA-COMP:14739"/>
        <dbReference type="ChEBI" id="CHEBI:29917"/>
        <dbReference type="ChEBI" id="CHEBI:35235"/>
        <dbReference type="ChEBI" id="CHEBI:57972"/>
        <dbReference type="ChEBI" id="CHEBI:64428"/>
        <dbReference type="EC" id="2.8.1.7"/>
    </reaction>
</comment>
<protein>
    <recommendedName>
        <fullName evidence="8">Cysteine desulfurase</fullName>
        <ecNumber evidence="8">2.8.1.7</ecNumber>
    </recommendedName>
</protein>
<evidence type="ECO:0000256" key="3">
    <source>
        <dbReference type="ARBA" id="ARBA00010447"/>
    </source>
</evidence>
<comment type="function">
    <text evidence="2 8">Catalyzes the removal of elemental sulfur and selenium atoms from L-cysteine, L-cystine, L-selenocysteine, and L-selenocystine to produce L-alanine.</text>
</comment>
<sequence>MSTAAYRTGLGPAALDVERIRRDFPILDQTIHGKKLVYLDNAATSQKPRAVIDAIVRYYEHYNSNVHRGVHTLSMRATEAHDEARETVRRFIQAADASEIIFVRGATEAVNLVAQTYGRANVGEGDEVLITAMEHHSNIVPWQILCQEKHARLRVVPINDAGELDLEAFEKLLSPRTRIVAVAHVSNALGTVNPLRKIIQLAHAHDVPVLVDGAQAVPHMAVDVQALGCDFYAFSGHKIYGPTGIGVLYGKEEVLAEMPPYQGGGDMIRSVTFEKTTYNVVPYMFEAGTPDIAGAIGLGVALEYVMGLGIDRVAAHGQDLLAYATEKVGAIDGVRLIGTAQHRAGVLSFVLDNVHPHDLGTILDREGIAIRTGHHCAQPVMDRFGIPATARASFAVYNTKEEIDALVDGIRKAHEVFA</sequence>
<keyword evidence="10" id="KW-0456">Lyase</keyword>
<dbReference type="InterPro" id="IPR000192">
    <property type="entry name" value="Aminotrans_V_dom"/>
</dbReference>
<reference evidence="11" key="1">
    <citation type="submission" date="2018-02" db="EMBL/GenBank/DDBJ databases">
        <authorList>
            <person name="Hausmann B."/>
        </authorList>
    </citation>
    <scope>NUCLEOTIDE SEQUENCE [LARGE SCALE GENOMIC DNA]</scope>
    <source>
        <strain evidence="11">Peat soil MAG SbA5</strain>
    </source>
</reference>
<dbReference type="Pfam" id="PF00266">
    <property type="entry name" value="Aminotran_5"/>
    <property type="match status" value="1"/>
</dbReference>
<evidence type="ECO:0000313" key="11">
    <source>
        <dbReference type="Proteomes" id="UP000239735"/>
    </source>
</evidence>
<dbReference type="InterPro" id="IPR015421">
    <property type="entry name" value="PyrdxlP-dep_Trfase_major"/>
</dbReference>
<evidence type="ECO:0000256" key="8">
    <source>
        <dbReference type="RuleBase" id="RU004506"/>
    </source>
</evidence>
<dbReference type="EC" id="2.8.1.7" evidence="8"/>
<accession>A0A2N9L682</accession>
<dbReference type="PANTHER" id="PTHR43586">
    <property type="entry name" value="CYSTEINE DESULFURASE"/>
    <property type="match status" value="1"/>
</dbReference>
<dbReference type="AlphaFoldDB" id="A0A2N9L682"/>
<dbReference type="CDD" id="cd06453">
    <property type="entry name" value="SufS_like"/>
    <property type="match status" value="1"/>
</dbReference>
<evidence type="ECO:0000256" key="6">
    <source>
        <dbReference type="ARBA" id="ARBA00050776"/>
    </source>
</evidence>
<dbReference type="PROSITE" id="PS00595">
    <property type="entry name" value="AA_TRANSFER_CLASS_5"/>
    <property type="match status" value="1"/>
</dbReference>
<dbReference type="GO" id="GO:0016829">
    <property type="term" value="F:lyase activity"/>
    <property type="evidence" value="ECO:0007669"/>
    <property type="project" value="UniProtKB-KW"/>
</dbReference>
<gene>
    <name evidence="10" type="primary">sufS</name>
    <name evidence="10" type="ORF">SBA5_170052</name>
</gene>
<dbReference type="Gene3D" id="3.40.640.10">
    <property type="entry name" value="Type I PLP-dependent aspartate aminotransferase-like (Major domain)"/>
    <property type="match status" value="1"/>
</dbReference>
<dbReference type="Proteomes" id="UP000239735">
    <property type="component" value="Unassembled WGS sequence"/>
</dbReference>
<dbReference type="InterPro" id="IPR015422">
    <property type="entry name" value="PyrdxlP-dep_Trfase_small"/>
</dbReference>
<evidence type="ECO:0000256" key="5">
    <source>
        <dbReference type="ARBA" id="ARBA00022898"/>
    </source>
</evidence>
<organism evidence="10 11">
    <name type="scientific">Candidatus Sulfuritelmatomonas gaucii</name>
    <dbReference type="NCBI Taxonomy" id="2043161"/>
    <lineage>
        <taxon>Bacteria</taxon>
        <taxon>Pseudomonadati</taxon>
        <taxon>Acidobacteriota</taxon>
        <taxon>Terriglobia</taxon>
        <taxon>Terriglobales</taxon>
        <taxon>Acidobacteriaceae</taxon>
        <taxon>Candidatus Sulfuritelmatomonas</taxon>
    </lineage>
</organism>
<dbReference type="Gene3D" id="3.90.1150.10">
    <property type="entry name" value="Aspartate Aminotransferase, domain 1"/>
    <property type="match status" value="1"/>
</dbReference>
<dbReference type="InterPro" id="IPR016454">
    <property type="entry name" value="Cysteine_dSase"/>
</dbReference>
<evidence type="ECO:0000313" key="10">
    <source>
        <dbReference type="EMBL" id="SPE18817.1"/>
    </source>
</evidence>
<evidence type="ECO:0000256" key="2">
    <source>
        <dbReference type="ARBA" id="ARBA00002824"/>
    </source>
</evidence>
<dbReference type="SUPFAM" id="SSF53383">
    <property type="entry name" value="PLP-dependent transferases"/>
    <property type="match status" value="1"/>
</dbReference>
<name>A0A2N9L682_9BACT</name>
<dbReference type="GO" id="GO:0030170">
    <property type="term" value="F:pyridoxal phosphate binding"/>
    <property type="evidence" value="ECO:0007669"/>
    <property type="project" value="UniProtKB-UniRule"/>
</dbReference>
<dbReference type="EMBL" id="OKRB01000072">
    <property type="protein sequence ID" value="SPE18817.1"/>
    <property type="molecule type" value="Genomic_DNA"/>
</dbReference>
<evidence type="ECO:0000256" key="4">
    <source>
        <dbReference type="ARBA" id="ARBA00022679"/>
    </source>
</evidence>
<dbReference type="NCBIfam" id="TIGR01979">
    <property type="entry name" value="sufS"/>
    <property type="match status" value="1"/>
</dbReference>
<dbReference type="InterPro" id="IPR015424">
    <property type="entry name" value="PyrdxlP-dep_Trfase"/>
</dbReference>
<feature type="domain" description="Aminotransferase class V" evidence="9">
    <location>
        <begin position="37"/>
        <end position="406"/>
    </location>
</feature>
<keyword evidence="5 8" id="KW-0663">Pyridoxal phosphate</keyword>
<dbReference type="InterPro" id="IPR020578">
    <property type="entry name" value="Aminotrans_V_PyrdxlP_BS"/>
</dbReference>
<comment type="similarity">
    <text evidence="3 8">Belongs to the class-V pyridoxal-phosphate-dependent aminotransferase family. Csd subfamily.</text>
</comment>